<evidence type="ECO:0000313" key="2">
    <source>
        <dbReference type="EMBL" id="MFC7138129.1"/>
    </source>
</evidence>
<dbReference type="Pfam" id="PF18545">
    <property type="entry name" value="HalOD1"/>
    <property type="match status" value="1"/>
</dbReference>
<evidence type="ECO:0000259" key="1">
    <source>
        <dbReference type="Pfam" id="PF18545"/>
    </source>
</evidence>
<protein>
    <submittedName>
        <fullName evidence="2">HalOD1 output domain-containing protein</fullName>
    </submittedName>
</protein>
<dbReference type="Proteomes" id="UP001596368">
    <property type="component" value="Unassembled WGS sequence"/>
</dbReference>
<dbReference type="AlphaFoldDB" id="A0ABD5Y144"/>
<dbReference type="EMBL" id="JBHSZG010000008">
    <property type="protein sequence ID" value="MFC7138129.1"/>
    <property type="molecule type" value="Genomic_DNA"/>
</dbReference>
<comment type="caution">
    <text evidence="2">The sequence shown here is derived from an EMBL/GenBank/DDBJ whole genome shotgun (WGS) entry which is preliminary data.</text>
</comment>
<gene>
    <name evidence="2" type="ORF">ACFQRB_19925</name>
</gene>
<reference evidence="2 3" key="1">
    <citation type="journal article" date="2019" name="Int. J. Syst. Evol. Microbiol.">
        <title>The Global Catalogue of Microorganisms (GCM) 10K type strain sequencing project: providing services to taxonomists for standard genome sequencing and annotation.</title>
        <authorList>
            <consortium name="The Broad Institute Genomics Platform"/>
            <consortium name="The Broad Institute Genome Sequencing Center for Infectious Disease"/>
            <person name="Wu L."/>
            <person name="Ma J."/>
        </authorList>
    </citation>
    <scope>NUCLEOTIDE SEQUENCE [LARGE SCALE GENOMIC DNA]</scope>
    <source>
        <strain evidence="2 3">DT92</strain>
    </source>
</reference>
<evidence type="ECO:0000313" key="3">
    <source>
        <dbReference type="Proteomes" id="UP001596368"/>
    </source>
</evidence>
<accession>A0ABD5Y144</accession>
<dbReference type="InterPro" id="IPR040624">
    <property type="entry name" value="HalOD1"/>
</dbReference>
<keyword evidence="3" id="KW-1185">Reference proteome</keyword>
<sequence length="97" mass="10466">MREEERASSPAVVSDDALVASTTADWERTPPAVAVVEALEAATGRAATDLPPLAEWVEMDSLSDLVRAGTPSLLVQFRYETFVVTVGSDGRVFVEER</sequence>
<name>A0ABD5Y144_9EURY</name>
<proteinExistence type="predicted"/>
<feature type="domain" description="Halobacterial output" evidence="1">
    <location>
        <begin position="28"/>
        <end position="95"/>
    </location>
</feature>
<organism evidence="2 3">
    <name type="scientific">Halobaculum litoreum</name>
    <dbReference type="NCBI Taxonomy" id="3031998"/>
    <lineage>
        <taxon>Archaea</taxon>
        <taxon>Methanobacteriati</taxon>
        <taxon>Methanobacteriota</taxon>
        <taxon>Stenosarchaea group</taxon>
        <taxon>Halobacteria</taxon>
        <taxon>Halobacteriales</taxon>
        <taxon>Haloferacaceae</taxon>
        <taxon>Halobaculum</taxon>
    </lineage>
</organism>